<keyword evidence="2" id="KW-1185">Reference proteome</keyword>
<dbReference type="RefSeq" id="WP_091410229.1">
    <property type="nucleotide sequence ID" value="NZ_LT629749.1"/>
</dbReference>
<reference evidence="1 2" key="1">
    <citation type="submission" date="2016-10" db="EMBL/GenBank/DDBJ databases">
        <authorList>
            <person name="de Groot N.N."/>
        </authorList>
    </citation>
    <scope>NUCLEOTIDE SEQUENCE [LARGE SCALE GENOMIC DNA]</scope>
    <source>
        <strain evidence="1 2">DSM 21741</strain>
    </source>
</reference>
<dbReference type="AlphaFoldDB" id="A0A1H1MTG5"/>
<sequence>MGRPGRAEPLAALGLTTAQSRASALHTALIRRLVPRWAGVPYFSATLRQRQAVRQPRLWEESDAELVDELVERPDSWGEAFDVTRVQGIWRRARAGRAGPRDELLLQRVVWRAAFTEHLAAVNGGPAPVRPQVRVRTGAGAPAGPRRRPAARSPVTLLATWANDVPLARRPARTDLGRRLRRHLGA</sequence>
<dbReference type="OrthoDB" id="2985334at2"/>
<dbReference type="STRING" id="546871.SAMN04488543_0713"/>
<proteinExistence type="predicted"/>
<evidence type="ECO:0000313" key="2">
    <source>
        <dbReference type="Proteomes" id="UP000199092"/>
    </source>
</evidence>
<organism evidence="1 2">
    <name type="scientific">Friedmanniella luteola</name>
    <dbReference type="NCBI Taxonomy" id="546871"/>
    <lineage>
        <taxon>Bacteria</taxon>
        <taxon>Bacillati</taxon>
        <taxon>Actinomycetota</taxon>
        <taxon>Actinomycetes</taxon>
        <taxon>Propionibacteriales</taxon>
        <taxon>Nocardioidaceae</taxon>
        <taxon>Friedmanniella</taxon>
    </lineage>
</organism>
<evidence type="ECO:0000313" key="1">
    <source>
        <dbReference type="EMBL" id="SDR89966.1"/>
    </source>
</evidence>
<dbReference type="Proteomes" id="UP000199092">
    <property type="component" value="Chromosome I"/>
</dbReference>
<name>A0A1H1MTG5_9ACTN</name>
<gene>
    <name evidence="1" type="ORF">SAMN04488543_0713</name>
</gene>
<protein>
    <submittedName>
        <fullName evidence="1">Uncharacterized protein</fullName>
    </submittedName>
</protein>
<accession>A0A1H1MTG5</accession>
<dbReference type="EMBL" id="LT629749">
    <property type="protein sequence ID" value="SDR89966.1"/>
    <property type="molecule type" value="Genomic_DNA"/>
</dbReference>